<protein>
    <submittedName>
        <fullName evidence="1">Uncharacterized protein</fullName>
    </submittedName>
</protein>
<reference evidence="1 2" key="1">
    <citation type="journal article" date="2011" name="Genome Biol.">
        <title>Comparative genome sequence analysis underscores mycoparasitism as the ancestral life style of Trichoderma.</title>
        <authorList>
            <person name="Kubicek C.P."/>
            <person name="Herrera-Estrella A."/>
            <person name="Seidl-Seiboth V."/>
            <person name="Martinez D.A."/>
            <person name="Druzhinina I.S."/>
            <person name="Thon M."/>
            <person name="Zeilinger S."/>
            <person name="Casas-Flores S."/>
            <person name="Horwitz B.A."/>
            <person name="Mukherjee P.K."/>
            <person name="Mukherjee M."/>
            <person name="Kredics L."/>
            <person name="Alcaraz L.D."/>
            <person name="Aerts A."/>
            <person name="Antal Z."/>
            <person name="Atanasova L."/>
            <person name="Cervantes-Badillo M.G."/>
            <person name="Challacombe J."/>
            <person name="Chertkov O."/>
            <person name="McCluskey K."/>
            <person name="Coulpier F."/>
            <person name="Deshpande N."/>
            <person name="von Doehren H."/>
            <person name="Ebbole D.J."/>
            <person name="Esquivel-Naranjo E.U."/>
            <person name="Fekete E."/>
            <person name="Flipphi M."/>
            <person name="Glaser F."/>
            <person name="Gomez-Rodriguez E.Y."/>
            <person name="Gruber S."/>
            <person name="Han C."/>
            <person name="Henrissat B."/>
            <person name="Hermosa R."/>
            <person name="Hernandez-Onate M."/>
            <person name="Karaffa L."/>
            <person name="Kosti I."/>
            <person name="Le Crom S."/>
            <person name="Lindquist E."/>
            <person name="Lucas S."/>
            <person name="Luebeck M."/>
            <person name="Luebeck P.S."/>
            <person name="Margeot A."/>
            <person name="Metz B."/>
            <person name="Misra M."/>
            <person name="Nevalainen H."/>
            <person name="Omann M."/>
            <person name="Packer N."/>
            <person name="Perrone G."/>
            <person name="Uresti-Rivera E.E."/>
            <person name="Salamov A."/>
            <person name="Schmoll M."/>
            <person name="Seiboth B."/>
            <person name="Shapiro H."/>
            <person name="Sukno S."/>
            <person name="Tamayo-Ramos J.A."/>
            <person name="Tisch D."/>
            <person name="Wiest A."/>
            <person name="Wilkinson H.H."/>
            <person name="Zhang M."/>
            <person name="Coutinho P.M."/>
            <person name="Kenerley C.M."/>
            <person name="Monte E."/>
            <person name="Baker S.E."/>
            <person name="Grigoriev I.V."/>
        </authorList>
    </citation>
    <scope>NUCLEOTIDE SEQUENCE [LARGE SCALE GENOMIC DNA]</scope>
    <source>
        <strain evidence="2">ATCC 20476 / IMI 206040</strain>
    </source>
</reference>
<organism evidence="1 2">
    <name type="scientific">Hypocrea atroviridis (strain ATCC 20476 / IMI 206040)</name>
    <name type="common">Trichoderma atroviride</name>
    <dbReference type="NCBI Taxonomy" id="452589"/>
    <lineage>
        <taxon>Eukaryota</taxon>
        <taxon>Fungi</taxon>
        <taxon>Dikarya</taxon>
        <taxon>Ascomycota</taxon>
        <taxon>Pezizomycotina</taxon>
        <taxon>Sordariomycetes</taxon>
        <taxon>Hypocreomycetidae</taxon>
        <taxon>Hypocreales</taxon>
        <taxon>Hypocreaceae</taxon>
        <taxon>Trichoderma</taxon>
    </lineage>
</organism>
<evidence type="ECO:0000313" key="1">
    <source>
        <dbReference type="EMBL" id="EHK40622.1"/>
    </source>
</evidence>
<dbReference type="AlphaFoldDB" id="G9P6H9"/>
<dbReference type="HOGENOM" id="CLU_2474947_0_0_1"/>
<comment type="caution">
    <text evidence="1">The sequence shown here is derived from an EMBL/GenBank/DDBJ whole genome shotgun (WGS) entry which is preliminary data.</text>
</comment>
<dbReference type="Proteomes" id="UP000005426">
    <property type="component" value="Unassembled WGS sequence"/>
</dbReference>
<sequence length="88" mass="10073">MMGRYFVLTRRASGLWRKRNGTSRRLSKRARAPGLCCASCVRGCGCVCARGCCWDWLGCRVTEKRREKKKMCRGLEALRLQVGRSRMA</sequence>
<keyword evidence="2" id="KW-1185">Reference proteome</keyword>
<feature type="non-terminal residue" evidence="1">
    <location>
        <position position="88"/>
    </location>
</feature>
<proteinExistence type="predicted"/>
<dbReference type="EMBL" id="ABDG02000027">
    <property type="protein sequence ID" value="EHK40622.1"/>
    <property type="molecule type" value="Genomic_DNA"/>
</dbReference>
<evidence type="ECO:0000313" key="2">
    <source>
        <dbReference type="Proteomes" id="UP000005426"/>
    </source>
</evidence>
<name>G9P6H9_HYPAI</name>
<gene>
    <name evidence="1" type="ORF">TRIATDRAFT_301435</name>
</gene>
<accession>G9P6H9</accession>